<dbReference type="AlphaFoldDB" id="A0A381RL63"/>
<protein>
    <recommendedName>
        <fullName evidence="4">DUF1553 domain-containing protein</fullName>
    </recommendedName>
</protein>
<dbReference type="Pfam" id="PF07587">
    <property type="entry name" value="PSD1"/>
    <property type="match status" value="1"/>
</dbReference>
<reference evidence="3" key="1">
    <citation type="submission" date="2018-05" db="EMBL/GenBank/DDBJ databases">
        <authorList>
            <person name="Lanie J.A."/>
            <person name="Ng W.-L."/>
            <person name="Kazmierczak K.M."/>
            <person name="Andrzejewski T.M."/>
            <person name="Davidsen T.M."/>
            <person name="Wayne K.J."/>
            <person name="Tettelin H."/>
            <person name="Glass J.I."/>
            <person name="Rusch D."/>
            <person name="Podicherti R."/>
            <person name="Tsui H.-C.T."/>
            <person name="Winkler M.E."/>
        </authorList>
    </citation>
    <scope>NUCLEOTIDE SEQUENCE</scope>
</reference>
<sequence>MLLSLSLGQAEEPAAIVEQPITDADREHWAWRPLGQAVIPRVESARRPANPIDHFILEKLELKSLSLAPEADRRTLIRRLYFDLLGLLPSAEAVVTFRADTRPDAYWRLVESLLASPAYGERWAQHWLDLARFAETDGFEHDKVRPNAWRYRDWLIQALNADQPYDEFVLHQLAGDEVTPAAAVGTGFLLAGQDMPDINLAAERRHMVLNEMTSTVGSVFLGLNVGCAQCHEHKSDPISQADFYRLRAFFESALQFKEQKITLATGEINGRVMRVSSDKPLSTRFAVRGDFRRLGQVMKPAVPRIALGQAGNTPATSRTGLAKWMSGSRNPLFLRSAVNRLWQFHFGEPLAGTPNDIGRASEKPSHPELLDWLAAELPGRDWSLKSMHRLLLTSATYQQVSRGVGKTWDRRLAADPDNRFYSRMNRRRLDGESLRDTLLVVGGWATQRTGGPGVRPPLPREVTSTLLNNQWPVSTNREDHHRRSVYLFARRNLRYPLFDLFDRPDGTASCGRRKESTTAPQSLILLNSNFSLMMAKALAGRCRSVSAPVDESIRRMYDLLFQREPSRAEVRLARQFLSQPSGSDVEPLAQLGLALINLNEFLFVD</sequence>
<proteinExistence type="predicted"/>
<organism evidence="3">
    <name type="scientific">marine metagenome</name>
    <dbReference type="NCBI Taxonomy" id="408172"/>
    <lineage>
        <taxon>unclassified sequences</taxon>
        <taxon>metagenomes</taxon>
        <taxon>ecological metagenomes</taxon>
    </lineage>
</organism>
<feature type="domain" description="DUF1553" evidence="2">
    <location>
        <begin position="318"/>
        <end position="577"/>
    </location>
</feature>
<dbReference type="PANTHER" id="PTHR35889">
    <property type="entry name" value="CYCLOINULO-OLIGOSACCHARIDE FRUCTANOTRANSFERASE-RELATED"/>
    <property type="match status" value="1"/>
</dbReference>
<name>A0A381RL63_9ZZZZ</name>
<dbReference type="EMBL" id="UINC01002069">
    <property type="protein sequence ID" value="SUZ92562.1"/>
    <property type="molecule type" value="Genomic_DNA"/>
</dbReference>
<gene>
    <name evidence="3" type="ORF">METZ01_LOCUS45416</name>
</gene>
<dbReference type="InterPro" id="IPR011444">
    <property type="entry name" value="DUF1549"/>
</dbReference>
<evidence type="ECO:0000259" key="2">
    <source>
        <dbReference type="Pfam" id="PF07587"/>
    </source>
</evidence>
<feature type="domain" description="DUF1549" evidence="1">
    <location>
        <begin position="51"/>
        <end position="252"/>
    </location>
</feature>
<accession>A0A381RL63</accession>
<evidence type="ECO:0000259" key="1">
    <source>
        <dbReference type="Pfam" id="PF07583"/>
    </source>
</evidence>
<dbReference type="Pfam" id="PF07583">
    <property type="entry name" value="PSCyt2"/>
    <property type="match status" value="1"/>
</dbReference>
<dbReference type="PANTHER" id="PTHR35889:SF3">
    <property type="entry name" value="F-BOX DOMAIN-CONTAINING PROTEIN"/>
    <property type="match status" value="1"/>
</dbReference>
<evidence type="ECO:0000313" key="3">
    <source>
        <dbReference type="EMBL" id="SUZ92562.1"/>
    </source>
</evidence>
<dbReference type="InterPro" id="IPR022655">
    <property type="entry name" value="DUF1553"/>
</dbReference>
<evidence type="ECO:0008006" key="4">
    <source>
        <dbReference type="Google" id="ProtNLM"/>
    </source>
</evidence>